<comment type="caution">
    <text evidence="2">The sequence shown here is derived from an EMBL/GenBank/DDBJ whole genome shotgun (WGS) entry which is preliminary data.</text>
</comment>
<evidence type="ECO:0000313" key="2">
    <source>
        <dbReference type="EMBL" id="GBL91120.1"/>
    </source>
</evidence>
<dbReference type="AlphaFoldDB" id="A0A4Y2BFX2"/>
<evidence type="ECO:0000256" key="1">
    <source>
        <dbReference type="SAM" id="MobiDB-lite"/>
    </source>
</evidence>
<evidence type="ECO:0000313" key="3">
    <source>
        <dbReference type="Proteomes" id="UP000499080"/>
    </source>
</evidence>
<proteinExistence type="predicted"/>
<keyword evidence="3" id="KW-1185">Reference proteome</keyword>
<feature type="region of interest" description="Disordered" evidence="1">
    <location>
        <begin position="66"/>
        <end position="94"/>
    </location>
</feature>
<sequence length="508" mass="57193">MMDGACALSRHRRSKDVAAEDLLCHLDTQWNLDPLLMSANCIKTCYRVTETTDKIDLSLSSEPLPRKKRTRCSSNLPKVHPASSKVKKDSAKKSKLKSKCDQSIKIINSKSKVNSKSQDICIEHPFKTHLPLLNKNPKLKAEGQLSIEMSGPDSLVEFLGSKCKLDICNVDGAPKPSAVVPVYKPKSKAEEKISICESSKKIHSFKEKVEFEIPVWFCLDPETHNFRIAGLRQDVSVADAVPKSPEAPICKLESKVDEQSSTCERSIKVFPFKEKTEPKIKVPNSLCFDPETHTFRIAGLRQDVSVVDAISKQSPEAPKSKVERKKLTCESSIKVLPFKEKTEPEFKVPTQIHFDPETLTLRITGTKEDFSKQSPGACIYKPKSNVEEKMLTCEQSTEVFSLKEKTEPEFKLAKQVSIEMPYPHSQVLKIPRKKVKQEVSGVKSASVETLEEARQPSIEISRPDSHVRKISLKRHKREVFGVNDVPVETPLEARRRLAIVLLRIAGRY</sequence>
<dbReference type="EMBL" id="BGPR01000076">
    <property type="protein sequence ID" value="GBL91120.1"/>
    <property type="molecule type" value="Genomic_DNA"/>
</dbReference>
<organism evidence="2 3">
    <name type="scientific">Araneus ventricosus</name>
    <name type="common">Orbweaver spider</name>
    <name type="synonym">Epeira ventricosa</name>
    <dbReference type="NCBI Taxonomy" id="182803"/>
    <lineage>
        <taxon>Eukaryota</taxon>
        <taxon>Metazoa</taxon>
        <taxon>Ecdysozoa</taxon>
        <taxon>Arthropoda</taxon>
        <taxon>Chelicerata</taxon>
        <taxon>Arachnida</taxon>
        <taxon>Araneae</taxon>
        <taxon>Araneomorphae</taxon>
        <taxon>Entelegynae</taxon>
        <taxon>Araneoidea</taxon>
        <taxon>Araneidae</taxon>
        <taxon>Araneus</taxon>
    </lineage>
</organism>
<name>A0A4Y2BFX2_ARAVE</name>
<accession>A0A4Y2BFX2</accession>
<gene>
    <name evidence="2" type="ORF">AVEN_184483_1</name>
</gene>
<dbReference type="Proteomes" id="UP000499080">
    <property type="component" value="Unassembled WGS sequence"/>
</dbReference>
<protein>
    <submittedName>
        <fullName evidence="2">Uncharacterized protein</fullName>
    </submittedName>
</protein>
<reference evidence="2 3" key="1">
    <citation type="journal article" date="2019" name="Sci. Rep.">
        <title>Orb-weaving spider Araneus ventricosus genome elucidates the spidroin gene catalogue.</title>
        <authorList>
            <person name="Kono N."/>
            <person name="Nakamura H."/>
            <person name="Ohtoshi R."/>
            <person name="Moran D.A.P."/>
            <person name="Shinohara A."/>
            <person name="Yoshida Y."/>
            <person name="Fujiwara M."/>
            <person name="Mori M."/>
            <person name="Tomita M."/>
            <person name="Arakawa K."/>
        </authorList>
    </citation>
    <scope>NUCLEOTIDE SEQUENCE [LARGE SCALE GENOMIC DNA]</scope>
</reference>